<dbReference type="Proteomes" id="UP000524246">
    <property type="component" value="Unassembled WGS sequence"/>
</dbReference>
<dbReference type="EMBL" id="JAAZON010000403">
    <property type="protein sequence ID" value="NMC63301.1"/>
    <property type="molecule type" value="Genomic_DNA"/>
</dbReference>
<keyword evidence="2" id="KW-0472">Membrane</keyword>
<reference evidence="3 4" key="1">
    <citation type="journal article" date="2020" name="Biotechnol. Biofuels">
        <title>New insights from the biogas microbiome by comprehensive genome-resolved metagenomics of nearly 1600 species originating from multiple anaerobic digesters.</title>
        <authorList>
            <person name="Campanaro S."/>
            <person name="Treu L."/>
            <person name="Rodriguez-R L.M."/>
            <person name="Kovalovszki A."/>
            <person name="Ziels R.M."/>
            <person name="Maus I."/>
            <person name="Zhu X."/>
            <person name="Kougias P.G."/>
            <person name="Basile A."/>
            <person name="Luo G."/>
            <person name="Schluter A."/>
            <person name="Konstantinidis K.T."/>
            <person name="Angelidaki I."/>
        </authorList>
    </citation>
    <scope>NUCLEOTIDE SEQUENCE [LARGE SCALE GENOMIC DNA]</scope>
    <source>
        <strain evidence="3">AS27yjCOA_65</strain>
    </source>
</reference>
<dbReference type="AlphaFoldDB" id="A0A7X9FSH1"/>
<evidence type="ECO:0000256" key="1">
    <source>
        <dbReference type="SAM" id="Coils"/>
    </source>
</evidence>
<feature type="transmembrane region" description="Helical" evidence="2">
    <location>
        <begin position="47"/>
        <end position="65"/>
    </location>
</feature>
<accession>A0A7X9FSH1</accession>
<proteinExistence type="predicted"/>
<name>A0A7X9FSH1_9DELT</name>
<protein>
    <submittedName>
        <fullName evidence="3">Uncharacterized protein</fullName>
    </submittedName>
</protein>
<evidence type="ECO:0000256" key="2">
    <source>
        <dbReference type="SAM" id="Phobius"/>
    </source>
</evidence>
<gene>
    <name evidence="3" type="ORF">GYA55_09050</name>
</gene>
<keyword evidence="1" id="KW-0175">Coiled coil</keyword>
<organism evidence="3 4">
    <name type="scientific">SAR324 cluster bacterium</name>
    <dbReference type="NCBI Taxonomy" id="2024889"/>
    <lineage>
        <taxon>Bacteria</taxon>
        <taxon>Deltaproteobacteria</taxon>
        <taxon>SAR324 cluster</taxon>
    </lineage>
</organism>
<evidence type="ECO:0000313" key="4">
    <source>
        <dbReference type="Proteomes" id="UP000524246"/>
    </source>
</evidence>
<sequence length="354" mass="40693">MSEKEFFDKDFVDEDWLSTPRRQEGEVDRRSVTTDPNKSRRKNRHPLLISLLICVGVILISIFSFKKSNFPILQIGFYTGKIESLNGNSIPLFAMRDKAGRKMLIWPLEKGWKASIVPVDVPAGSEEKSIDAISIKRQGEEFLLSGNESSKGRYEGAVGSSSKKAVGHWTLHLLDSNLIRTYENTETSDINWLALKTELDEIEAKLALSEKRIPEQQKEIEKLMSYIDEKESLKANAEKKYNDEKMRAEKLKEALVQKQSEMERLEQKVRLAYKVTEMGKLVSLARESLEKDKAWIQIMLGHNVETETPEFQEAYNKAKRIVTLKRQLAEEQERIYALLHPGEMKNSVEQTEAQ</sequence>
<feature type="coiled-coil region" evidence="1">
    <location>
        <begin position="199"/>
        <end position="275"/>
    </location>
</feature>
<keyword evidence="2" id="KW-1133">Transmembrane helix</keyword>
<evidence type="ECO:0000313" key="3">
    <source>
        <dbReference type="EMBL" id="NMC63301.1"/>
    </source>
</evidence>
<keyword evidence="2" id="KW-0812">Transmembrane</keyword>
<comment type="caution">
    <text evidence="3">The sequence shown here is derived from an EMBL/GenBank/DDBJ whole genome shotgun (WGS) entry which is preliminary data.</text>
</comment>